<accession>A0ABU6ZPB1</accession>
<evidence type="ECO:0000256" key="1">
    <source>
        <dbReference type="SAM" id="MobiDB-lite"/>
    </source>
</evidence>
<reference evidence="2 3" key="1">
    <citation type="journal article" date="2023" name="Plants (Basel)">
        <title>Bridging the Gap: Combining Genomics and Transcriptomics Approaches to Understand Stylosanthes scabra, an Orphan Legume from the Brazilian Caatinga.</title>
        <authorList>
            <person name="Ferreira-Neto J.R.C."/>
            <person name="da Silva M.D."/>
            <person name="Binneck E."/>
            <person name="de Melo N.F."/>
            <person name="da Silva R.H."/>
            <person name="de Melo A.L.T.M."/>
            <person name="Pandolfi V."/>
            <person name="Bustamante F.O."/>
            <person name="Brasileiro-Vidal A.C."/>
            <person name="Benko-Iseppon A.M."/>
        </authorList>
    </citation>
    <scope>NUCLEOTIDE SEQUENCE [LARGE SCALE GENOMIC DNA]</scope>
    <source>
        <tissue evidence="2">Leaves</tissue>
    </source>
</reference>
<protein>
    <submittedName>
        <fullName evidence="2">Uncharacterized protein</fullName>
    </submittedName>
</protein>
<evidence type="ECO:0000313" key="2">
    <source>
        <dbReference type="EMBL" id="MED6223836.1"/>
    </source>
</evidence>
<proteinExistence type="predicted"/>
<evidence type="ECO:0000313" key="3">
    <source>
        <dbReference type="Proteomes" id="UP001341840"/>
    </source>
</evidence>
<feature type="compositionally biased region" description="Low complexity" evidence="1">
    <location>
        <begin position="1"/>
        <end position="14"/>
    </location>
</feature>
<feature type="region of interest" description="Disordered" evidence="1">
    <location>
        <begin position="1"/>
        <end position="86"/>
    </location>
</feature>
<feature type="compositionally biased region" description="Basic residues" evidence="1">
    <location>
        <begin position="35"/>
        <end position="48"/>
    </location>
</feature>
<gene>
    <name evidence="2" type="ORF">PIB30_077987</name>
</gene>
<organism evidence="2 3">
    <name type="scientific">Stylosanthes scabra</name>
    <dbReference type="NCBI Taxonomy" id="79078"/>
    <lineage>
        <taxon>Eukaryota</taxon>
        <taxon>Viridiplantae</taxon>
        <taxon>Streptophyta</taxon>
        <taxon>Embryophyta</taxon>
        <taxon>Tracheophyta</taxon>
        <taxon>Spermatophyta</taxon>
        <taxon>Magnoliopsida</taxon>
        <taxon>eudicotyledons</taxon>
        <taxon>Gunneridae</taxon>
        <taxon>Pentapetalae</taxon>
        <taxon>rosids</taxon>
        <taxon>fabids</taxon>
        <taxon>Fabales</taxon>
        <taxon>Fabaceae</taxon>
        <taxon>Papilionoideae</taxon>
        <taxon>50 kb inversion clade</taxon>
        <taxon>dalbergioids sensu lato</taxon>
        <taxon>Dalbergieae</taxon>
        <taxon>Pterocarpus clade</taxon>
        <taxon>Stylosanthes</taxon>
    </lineage>
</organism>
<comment type="caution">
    <text evidence="2">The sequence shown here is derived from an EMBL/GenBank/DDBJ whole genome shotgun (WGS) entry which is preliminary data.</text>
</comment>
<sequence length="105" mass="11045">MHESSLVQLSAPSSSNPPFRAPATARAKANSATKRSFRPKQPVRRAPARRSPSPTNPEGPSHQVPPTPDPHESSASGGPSKETMAAAGASTCRLYKFMATPGLKK</sequence>
<name>A0ABU6ZPB1_9FABA</name>
<dbReference type="Proteomes" id="UP001341840">
    <property type="component" value="Unassembled WGS sequence"/>
</dbReference>
<keyword evidence="3" id="KW-1185">Reference proteome</keyword>
<dbReference type="EMBL" id="JASCZI010272925">
    <property type="protein sequence ID" value="MED6223836.1"/>
    <property type="molecule type" value="Genomic_DNA"/>
</dbReference>